<dbReference type="OMA" id="KYKEAFM"/>
<feature type="region of interest" description="Disordered" evidence="1">
    <location>
        <begin position="135"/>
        <end position="161"/>
    </location>
</feature>
<dbReference type="GeneID" id="9684415"/>
<dbReference type="Proteomes" id="UP000001876">
    <property type="component" value="Unassembled WGS sequence"/>
</dbReference>
<feature type="region of interest" description="Disordered" evidence="1">
    <location>
        <begin position="197"/>
        <end position="216"/>
    </location>
</feature>
<sequence>MGIFSKGTRSKGVTLKHKQAGQSKNLQIAKKDRTAAYKYKEAFMKEAMARHLAAATAAVNGESVAPTSSAATTTPTLETKDVAAARARAMAAPKADTTKLGRANVGAKLRSKVDGKLISDPGTYLVGALRFEGRKRPTPKKKKKTGERGEDAGEGGAADDATKIGHLMRPLKGDEIDFATTVDTNVRLPAYARGKKTLAGKRKKNKKKNALAARGC</sequence>
<dbReference type="KEGG" id="mpp:MICPUCDRAFT_58326"/>
<keyword evidence="3" id="KW-1185">Reference proteome</keyword>
<dbReference type="RefSeq" id="XP_003058615.1">
    <property type="nucleotide sequence ID" value="XM_003058569.1"/>
</dbReference>
<dbReference type="EMBL" id="GG663739">
    <property type="protein sequence ID" value="EEH57070.1"/>
    <property type="molecule type" value="Genomic_DNA"/>
</dbReference>
<name>C1MS31_MICPC</name>
<dbReference type="AlphaFoldDB" id="C1MS31"/>
<evidence type="ECO:0000256" key="1">
    <source>
        <dbReference type="SAM" id="MobiDB-lite"/>
    </source>
</evidence>
<organism evidence="3">
    <name type="scientific">Micromonas pusilla (strain CCMP1545)</name>
    <name type="common">Picoplanktonic green alga</name>
    <dbReference type="NCBI Taxonomy" id="564608"/>
    <lineage>
        <taxon>Eukaryota</taxon>
        <taxon>Viridiplantae</taxon>
        <taxon>Chlorophyta</taxon>
        <taxon>Mamiellophyceae</taxon>
        <taxon>Mamiellales</taxon>
        <taxon>Mamiellaceae</taxon>
        <taxon>Micromonas</taxon>
    </lineage>
</organism>
<accession>C1MS31</accession>
<protein>
    <submittedName>
        <fullName evidence="2">Predicted protein</fullName>
    </submittedName>
</protein>
<reference evidence="2 3" key="1">
    <citation type="journal article" date="2009" name="Science">
        <title>Green evolution and dynamic adaptations revealed by genomes of the marine picoeukaryotes Micromonas.</title>
        <authorList>
            <person name="Worden A.Z."/>
            <person name="Lee J.H."/>
            <person name="Mock T."/>
            <person name="Rouze P."/>
            <person name="Simmons M.P."/>
            <person name="Aerts A.L."/>
            <person name="Allen A.E."/>
            <person name="Cuvelier M.L."/>
            <person name="Derelle E."/>
            <person name="Everett M.V."/>
            <person name="Foulon E."/>
            <person name="Grimwood J."/>
            <person name="Gundlach H."/>
            <person name="Henrissat B."/>
            <person name="Napoli C."/>
            <person name="McDonald S.M."/>
            <person name="Parker M.S."/>
            <person name="Rombauts S."/>
            <person name="Salamov A."/>
            <person name="Von Dassow P."/>
            <person name="Badger J.H."/>
            <person name="Coutinho P.M."/>
            <person name="Demir E."/>
            <person name="Dubchak I."/>
            <person name="Gentemann C."/>
            <person name="Eikrem W."/>
            <person name="Gready J.E."/>
            <person name="John U."/>
            <person name="Lanier W."/>
            <person name="Lindquist E.A."/>
            <person name="Lucas S."/>
            <person name="Mayer K.F."/>
            <person name="Moreau H."/>
            <person name="Not F."/>
            <person name="Otillar R."/>
            <person name="Panaud O."/>
            <person name="Pangilinan J."/>
            <person name="Paulsen I."/>
            <person name="Piegu B."/>
            <person name="Poliakov A."/>
            <person name="Robbens S."/>
            <person name="Schmutz J."/>
            <person name="Toulza E."/>
            <person name="Wyss T."/>
            <person name="Zelensky A."/>
            <person name="Zhou K."/>
            <person name="Armbrust E.V."/>
            <person name="Bhattacharya D."/>
            <person name="Goodenough U.W."/>
            <person name="Van de Peer Y."/>
            <person name="Grigoriev I.V."/>
        </authorList>
    </citation>
    <scope>NUCLEOTIDE SEQUENCE [LARGE SCALE GENOMIC DNA]</scope>
    <source>
        <strain evidence="2 3">CCMP1545</strain>
    </source>
</reference>
<proteinExistence type="predicted"/>
<gene>
    <name evidence="2" type="ORF">MICPUCDRAFT_58326</name>
</gene>
<feature type="compositionally biased region" description="Basic residues" evidence="1">
    <location>
        <begin position="136"/>
        <end position="145"/>
    </location>
</feature>
<evidence type="ECO:0000313" key="3">
    <source>
        <dbReference type="Proteomes" id="UP000001876"/>
    </source>
</evidence>
<feature type="compositionally biased region" description="Basic residues" evidence="1">
    <location>
        <begin position="197"/>
        <end position="209"/>
    </location>
</feature>
<evidence type="ECO:0000313" key="2">
    <source>
        <dbReference type="EMBL" id="EEH57070.1"/>
    </source>
</evidence>